<comment type="caution">
    <text evidence="2">The sequence shown here is derived from an EMBL/GenBank/DDBJ whole genome shotgun (WGS) entry which is preliminary data.</text>
</comment>
<feature type="region of interest" description="Disordered" evidence="1">
    <location>
        <begin position="57"/>
        <end position="82"/>
    </location>
</feature>
<evidence type="ECO:0000256" key="1">
    <source>
        <dbReference type="SAM" id="MobiDB-lite"/>
    </source>
</evidence>
<feature type="compositionally biased region" description="Basic and acidic residues" evidence="1">
    <location>
        <begin position="122"/>
        <end position="131"/>
    </location>
</feature>
<proteinExistence type="predicted"/>
<name>A0A8T0SK49_PANVG</name>
<accession>A0A8T0SK49</accession>
<keyword evidence="3" id="KW-1185">Reference proteome</keyword>
<protein>
    <submittedName>
        <fullName evidence="2">Uncharacterized protein</fullName>
    </submittedName>
</protein>
<feature type="region of interest" description="Disordered" evidence="1">
    <location>
        <begin position="122"/>
        <end position="152"/>
    </location>
</feature>
<organism evidence="2 3">
    <name type="scientific">Panicum virgatum</name>
    <name type="common">Blackwell switchgrass</name>
    <dbReference type="NCBI Taxonomy" id="38727"/>
    <lineage>
        <taxon>Eukaryota</taxon>
        <taxon>Viridiplantae</taxon>
        <taxon>Streptophyta</taxon>
        <taxon>Embryophyta</taxon>
        <taxon>Tracheophyta</taxon>
        <taxon>Spermatophyta</taxon>
        <taxon>Magnoliopsida</taxon>
        <taxon>Liliopsida</taxon>
        <taxon>Poales</taxon>
        <taxon>Poaceae</taxon>
        <taxon>PACMAD clade</taxon>
        <taxon>Panicoideae</taxon>
        <taxon>Panicodae</taxon>
        <taxon>Paniceae</taxon>
        <taxon>Panicinae</taxon>
        <taxon>Panicum</taxon>
        <taxon>Panicum sect. Hiantes</taxon>
    </lineage>
</organism>
<reference evidence="2" key="1">
    <citation type="submission" date="2020-05" db="EMBL/GenBank/DDBJ databases">
        <title>WGS assembly of Panicum virgatum.</title>
        <authorList>
            <person name="Lovell J.T."/>
            <person name="Jenkins J."/>
            <person name="Shu S."/>
            <person name="Juenger T.E."/>
            <person name="Schmutz J."/>
        </authorList>
    </citation>
    <scope>NUCLEOTIDE SEQUENCE</scope>
    <source>
        <strain evidence="2">AP13</strain>
    </source>
</reference>
<dbReference type="AlphaFoldDB" id="A0A8T0SK49"/>
<evidence type="ECO:0000313" key="2">
    <source>
        <dbReference type="EMBL" id="KAG2596896.1"/>
    </source>
</evidence>
<dbReference type="Proteomes" id="UP000823388">
    <property type="component" value="Chromosome 5K"/>
</dbReference>
<sequence>MEMVPNLNSPLNSDSVADSDACAPAYKLGEVTFKKKTWRGGCGFESMSICSTMTHPEDDEATEVPAAGGGCTRDSTEPAIATPKGSLREVGVNDGFWEQFLRDGDDGVREPADRTMRRVEVRRHEDSRVPDDGLIQSGTTEPAVPKGSSMEDDVGVATVGVRVDDGFWEQFFRDDDDMPADPTADYTALLEDLRRFAQDGAAGEEAPAASDDDNDQLLNLTLLTTSSPCSRQIS</sequence>
<evidence type="ECO:0000313" key="3">
    <source>
        <dbReference type="Proteomes" id="UP000823388"/>
    </source>
</evidence>
<gene>
    <name evidence="2" type="ORF">PVAP13_5KG209607</name>
</gene>
<dbReference type="EMBL" id="CM029045">
    <property type="protein sequence ID" value="KAG2596896.1"/>
    <property type="molecule type" value="Genomic_DNA"/>
</dbReference>